<sequence>MTRTYLTITLGRRIDLVCSWTVALLMIPLHLLHVSSPLFRNLYVSPFVPRLGTHCLYAPPTIHTHIRVR</sequence>
<accession>A0A067MN10</accession>
<dbReference type="Proteomes" id="UP000027195">
    <property type="component" value="Unassembled WGS sequence"/>
</dbReference>
<keyword evidence="1" id="KW-0812">Transmembrane</keyword>
<protein>
    <submittedName>
        <fullName evidence="2">Uncharacterized protein</fullName>
    </submittedName>
</protein>
<evidence type="ECO:0000256" key="1">
    <source>
        <dbReference type="SAM" id="Phobius"/>
    </source>
</evidence>
<keyword evidence="1" id="KW-1133">Transmembrane helix</keyword>
<dbReference type="EMBL" id="KL198025">
    <property type="protein sequence ID" value="KDQ16914.1"/>
    <property type="molecule type" value="Genomic_DNA"/>
</dbReference>
<keyword evidence="1" id="KW-0472">Membrane</keyword>
<name>A0A067MN10_BOTB1</name>
<dbReference type="HOGENOM" id="CLU_2775599_0_0_1"/>
<evidence type="ECO:0000313" key="2">
    <source>
        <dbReference type="EMBL" id="KDQ16914.1"/>
    </source>
</evidence>
<feature type="transmembrane region" description="Helical" evidence="1">
    <location>
        <begin position="12"/>
        <end position="32"/>
    </location>
</feature>
<dbReference type="AlphaFoldDB" id="A0A067MN10"/>
<evidence type="ECO:0000313" key="3">
    <source>
        <dbReference type="Proteomes" id="UP000027195"/>
    </source>
</evidence>
<dbReference type="InParanoid" id="A0A067MN10"/>
<reference evidence="3" key="1">
    <citation type="journal article" date="2014" name="Proc. Natl. Acad. Sci. U.S.A.">
        <title>Extensive sampling of basidiomycete genomes demonstrates inadequacy of the white-rot/brown-rot paradigm for wood decay fungi.</title>
        <authorList>
            <person name="Riley R."/>
            <person name="Salamov A.A."/>
            <person name="Brown D.W."/>
            <person name="Nagy L.G."/>
            <person name="Floudas D."/>
            <person name="Held B.W."/>
            <person name="Levasseur A."/>
            <person name="Lombard V."/>
            <person name="Morin E."/>
            <person name="Otillar R."/>
            <person name="Lindquist E.A."/>
            <person name="Sun H."/>
            <person name="LaButti K.M."/>
            <person name="Schmutz J."/>
            <person name="Jabbour D."/>
            <person name="Luo H."/>
            <person name="Baker S.E."/>
            <person name="Pisabarro A.G."/>
            <person name="Walton J.D."/>
            <person name="Blanchette R.A."/>
            <person name="Henrissat B."/>
            <person name="Martin F."/>
            <person name="Cullen D."/>
            <person name="Hibbett D.S."/>
            <person name="Grigoriev I.V."/>
        </authorList>
    </citation>
    <scope>NUCLEOTIDE SEQUENCE [LARGE SCALE GENOMIC DNA]</scope>
    <source>
        <strain evidence="3">FD-172 SS1</strain>
    </source>
</reference>
<keyword evidence="3" id="KW-1185">Reference proteome</keyword>
<gene>
    <name evidence="2" type="ORF">BOTBODRAFT_219790</name>
</gene>
<organism evidence="2 3">
    <name type="scientific">Botryobasidium botryosum (strain FD-172 SS1)</name>
    <dbReference type="NCBI Taxonomy" id="930990"/>
    <lineage>
        <taxon>Eukaryota</taxon>
        <taxon>Fungi</taxon>
        <taxon>Dikarya</taxon>
        <taxon>Basidiomycota</taxon>
        <taxon>Agaricomycotina</taxon>
        <taxon>Agaricomycetes</taxon>
        <taxon>Cantharellales</taxon>
        <taxon>Botryobasidiaceae</taxon>
        <taxon>Botryobasidium</taxon>
    </lineage>
</organism>
<proteinExistence type="predicted"/>